<dbReference type="EMBL" id="QRBI01000149">
    <property type="protein sequence ID" value="RMB99480.1"/>
    <property type="molecule type" value="Genomic_DNA"/>
</dbReference>
<feature type="region of interest" description="Disordered" evidence="1">
    <location>
        <begin position="656"/>
        <end position="678"/>
    </location>
</feature>
<dbReference type="GO" id="GO:0006974">
    <property type="term" value="P:DNA damage response"/>
    <property type="evidence" value="ECO:0007669"/>
    <property type="project" value="TreeGrafter"/>
</dbReference>
<dbReference type="PANTHER" id="PTHR23318">
    <property type="entry name" value="ATP SYNTHASE GAMMA-RELATED"/>
    <property type="match status" value="1"/>
</dbReference>
<evidence type="ECO:0000313" key="4">
    <source>
        <dbReference type="Proteomes" id="UP000269221"/>
    </source>
</evidence>
<keyword evidence="4" id="KW-1185">Reference proteome</keyword>
<dbReference type="InterPro" id="IPR006887">
    <property type="entry name" value="P4R3-like_central_dom"/>
</dbReference>
<name>A0A3M0JGJ0_HIRRU</name>
<dbReference type="Pfam" id="PF04802">
    <property type="entry name" value="PP4R3"/>
    <property type="match status" value="2"/>
</dbReference>
<dbReference type="OrthoDB" id="27483at2759"/>
<protein>
    <recommendedName>
        <fullName evidence="2">Serine/threonine-protein phosphatase 4 regulatory subunit 3-like central domain-containing protein</fullName>
    </recommendedName>
</protein>
<dbReference type="STRING" id="333673.A0A3M0JGJ0"/>
<proteinExistence type="predicted"/>
<sequence>MAHTGLSGGIVLMMFIKHTYETKACTNCYHPVYDGEDLRSLFRVHTNVNPNCFDHSQLNTCQEDGKVYWTTKNTASYAQRLFEECPVGDTWLCFEADQKGLRDIIKEKVLTTKFEKIPDIPSGKNLFIDLVERISQELNLTECWICGGAEGRDTSSGGYLVSDQSQPTARLQACQPQGKAGIGPEEGRLHSQTLRVFQVAEELQLSQALQYLSAIMQGILWLDQAAVLEVMLSQECIMDVVGCLEYGPSLAQPKWHRQLLWQTTKLKELLPIRDPELQQKLHQMYWAQYIQAIILPKAAGVGADSLPSLTSFISCRKNDIFHVLEKDQRFWSEVLAQLTAGATGAHQRWELVNFLKDFCAFSLTFHQNREAFLQSLAKLGLLPALEILLGMDDLQVASAATDILSYLVDFCPFLVQEFVMQEAQQRDHGTDLIRVLMKQMICSPPAAFGGADQAMELLQTLLDPGNLLAIAEVSKILEFFNSFYTRCLPVLTAPLLADAAKGALHFLKKIIALKDELYNHYIIQGNLLAPLVQALLEDGAMFNPLHWAVLELFEFLRLEDCKSLVTYVIETFYPALESITYVRTFQGLKRKYARDQQQQKQSAHRVLSLLGSGARASKQDEQIIINVAQGGAVQTAPTSSKGSSSKTATPCPLLVALKRSRPVDSDSDQEEEIPKKRLRLAEGRKPAFWGV</sequence>
<feature type="domain" description="Serine/threonine-protein phosphatase 4 regulatory subunit 3-like central" evidence="2">
    <location>
        <begin position="194"/>
        <end position="499"/>
    </location>
</feature>
<dbReference type="Proteomes" id="UP000269221">
    <property type="component" value="Unassembled WGS sequence"/>
</dbReference>
<dbReference type="GO" id="GO:0005654">
    <property type="term" value="C:nucleoplasm"/>
    <property type="evidence" value="ECO:0007669"/>
    <property type="project" value="TreeGrafter"/>
</dbReference>
<dbReference type="GO" id="GO:0030289">
    <property type="term" value="C:protein phosphatase 4 complex"/>
    <property type="evidence" value="ECO:0007669"/>
    <property type="project" value="TreeGrafter"/>
</dbReference>
<feature type="domain" description="Serine/threonine-protein phosphatase 4 regulatory subunit 3-like central" evidence="2">
    <location>
        <begin position="503"/>
        <end position="593"/>
    </location>
</feature>
<dbReference type="GO" id="GO:0072542">
    <property type="term" value="F:protein phosphatase activator activity"/>
    <property type="evidence" value="ECO:0007669"/>
    <property type="project" value="TreeGrafter"/>
</dbReference>
<gene>
    <name evidence="3" type="ORF">DUI87_24217</name>
</gene>
<dbReference type="PANTHER" id="PTHR23318:SF18">
    <property type="entry name" value="SERINE_THREONINE-PROTEIN PHOSPHATASE 4 REGULATORY SUBUNIT 3B"/>
    <property type="match status" value="1"/>
</dbReference>
<dbReference type="InterPro" id="IPR051137">
    <property type="entry name" value="PP4R3-like"/>
</dbReference>
<reference evidence="3 4" key="1">
    <citation type="submission" date="2018-07" db="EMBL/GenBank/DDBJ databases">
        <title>A high quality draft genome assembly of the barn swallow (H. rustica rustica).</title>
        <authorList>
            <person name="Formenti G."/>
            <person name="Chiara M."/>
            <person name="Poveda L."/>
            <person name="Francoijs K.-J."/>
            <person name="Bonisoli-Alquati A."/>
            <person name="Canova L."/>
            <person name="Gianfranceschi L."/>
            <person name="Horner D.S."/>
            <person name="Saino N."/>
        </authorList>
    </citation>
    <scope>NUCLEOTIDE SEQUENCE [LARGE SCALE GENOMIC DNA]</scope>
    <source>
        <strain evidence="3">Chelidonia</strain>
        <tissue evidence="3">Blood</tissue>
    </source>
</reference>
<evidence type="ECO:0000259" key="2">
    <source>
        <dbReference type="Pfam" id="PF04802"/>
    </source>
</evidence>
<dbReference type="AlphaFoldDB" id="A0A3M0JGJ0"/>
<accession>A0A3M0JGJ0</accession>
<evidence type="ECO:0000313" key="3">
    <source>
        <dbReference type="EMBL" id="RMB99480.1"/>
    </source>
</evidence>
<comment type="caution">
    <text evidence="3">The sequence shown here is derived from an EMBL/GenBank/DDBJ whole genome shotgun (WGS) entry which is preliminary data.</text>
</comment>
<organism evidence="3 4">
    <name type="scientific">Hirundo rustica rustica</name>
    <dbReference type="NCBI Taxonomy" id="333673"/>
    <lineage>
        <taxon>Eukaryota</taxon>
        <taxon>Metazoa</taxon>
        <taxon>Chordata</taxon>
        <taxon>Craniata</taxon>
        <taxon>Vertebrata</taxon>
        <taxon>Euteleostomi</taxon>
        <taxon>Archelosauria</taxon>
        <taxon>Archosauria</taxon>
        <taxon>Dinosauria</taxon>
        <taxon>Saurischia</taxon>
        <taxon>Theropoda</taxon>
        <taxon>Coelurosauria</taxon>
        <taxon>Aves</taxon>
        <taxon>Neognathae</taxon>
        <taxon>Neoaves</taxon>
        <taxon>Telluraves</taxon>
        <taxon>Australaves</taxon>
        <taxon>Passeriformes</taxon>
        <taxon>Sylvioidea</taxon>
        <taxon>Hirundinidae</taxon>
        <taxon>Hirundo</taxon>
    </lineage>
</organism>
<evidence type="ECO:0000256" key="1">
    <source>
        <dbReference type="SAM" id="MobiDB-lite"/>
    </source>
</evidence>